<dbReference type="OrthoDB" id="6198264at2"/>
<protein>
    <submittedName>
        <fullName evidence="1">Uncharacterized protein</fullName>
    </submittedName>
</protein>
<dbReference type="Proteomes" id="UP000094936">
    <property type="component" value="Unassembled WGS sequence"/>
</dbReference>
<keyword evidence="2" id="KW-1185">Reference proteome</keyword>
<dbReference type="EMBL" id="LYBM01000006">
    <property type="protein sequence ID" value="ODA35067.1"/>
    <property type="molecule type" value="Genomic_DNA"/>
</dbReference>
<reference evidence="1 2" key="1">
    <citation type="submission" date="2016-05" db="EMBL/GenBank/DDBJ databases">
        <title>Genomic Taxonomy of the Vibrionaceae.</title>
        <authorList>
            <person name="Gomez-Gil B."/>
            <person name="Enciso-Ibarra J."/>
        </authorList>
    </citation>
    <scope>NUCLEOTIDE SEQUENCE [LARGE SCALE GENOMIC DNA]</scope>
    <source>
        <strain evidence="1 2">CAIM 1920</strain>
    </source>
</reference>
<gene>
    <name evidence="1" type="ORF">A8L45_05150</name>
</gene>
<organism evidence="1 2">
    <name type="scientific">Veronia pacifica</name>
    <dbReference type="NCBI Taxonomy" id="1080227"/>
    <lineage>
        <taxon>Bacteria</taxon>
        <taxon>Pseudomonadati</taxon>
        <taxon>Pseudomonadota</taxon>
        <taxon>Gammaproteobacteria</taxon>
        <taxon>Vibrionales</taxon>
        <taxon>Vibrionaceae</taxon>
        <taxon>Veronia</taxon>
    </lineage>
</organism>
<dbReference type="AlphaFoldDB" id="A0A1C3EP90"/>
<accession>A0A1C3EP90</accession>
<comment type="caution">
    <text evidence="1">The sequence shown here is derived from an EMBL/GenBank/DDBJ whole genome shotgun (WGS) entry which is preliminary data.</text>
</comment>
<dbReference type="SUPFAM" id="SSF52096">
    <property type="entry name" value="ClpP/crotonase"/>
    <property type="match status" value="1"/>
</dbReference>
<dbReference type="STRING" id="1080227.A8L45_05150"/>
<name>A0A1C3EP90_9GAMM</name>
<evidence type="ECO:0000313" key="2">
    <source>
        <dbReference type="Proteomes" id="UP000094936"/>
    </source>
</evidence>
<evidence type="ECO:0000313" key="1">
    <source>
        <dbReference type="EMBL" id="ODA35067.1"/>
    </source>
</evidence>
<sequence>MHTGSLIRDHKITTVVPKGSLVASGGVDLFSAGFKRRLQKGGQLHVHSWCGTDEDGDNVIQAGSLPRDDKEHWAQLTYFDKMLGKKDGPAFYFYTIYSAKCENTHLMSTDEVLKYHLATEIFE</sequence>
<dbReference type="InterPro" id="IPR029045">
    <property type="entry name" value="ClpP/crotonase-like_dom_sf"/>
</dbReference>
<proteinExistence type="predicted"/>
<dbReference type="RefSeq" id="WP_068899932.1">
    <property type="nucleotide sequence ID" value="NZ_LYBM01000006.1"/>
</dbReference>